<sequence length="137" mass="16230">MRLRNRYRMPLTAIAMGILVMLMLYPLNMMFANAQPMRPAEKYDNYQGKMTYCSTFNHYVEKDQHSTTVKLMEYANDNAMSYLIWRFGKDQGKRMVDVCEHAQQRYIVEQCQQQPDENLEQLILNYNRQAVKQSGAI</sequence>
<dbReference type="AlphaFoldDB" id="A0A6H1UD85"/>
<evidence type="ECO:0000313" key="2">
    <source>
        <dbReference type="Proteomes" id="UP000501602"/>
    </source>
</evidence>
<proteinExistence type="predicted"/>
<protein>
    <submittedName>
        <fullName evidence="1">Uncharacterized protein</fullName>
    </submittedName>
</protein>
<dbReference type="EMBL" id="CP051180">
    <property type="protein sequence ID" value="QIZ77045.1"/>
    <property type="molecule type" value="Genomic_DNA"/>
</dbReference>
<dbReference type="Proteomes" id="UP000501602">
    <property type="component" value="Chromosome"/>
</dbReference>
<dbReference type="KEGG" id="fes:HER31_09210"/>
<name>A0A6H1UD85_9GAMM</name>
<accession>A0A6H1UD85</accession>
<gene>
    <name evidence="1" type="ORF">HER31_09210</name>
</gene>
<organism evidence="1 2">
    <name type="scientific">Ferrimonas lipolytica</name>
    <dbReference type="NCBI Taxonomy" id="2724191"/>
    <lineage>
        <taxon>Bacteria</taxon>
        <taxon>Pseudomonadati</taxon>
        <taxon>Pseudomonadota</taxon>
        <taxon>Gammaproteobacteria</taxon>
        <taxon>Alteromonadales</taxon>
        <taxon>Ferrimonadaceae</taxon>
        <taxon>Ferrimonas</taxon>
    </lineage>
</organism>
<evidence type="ECO:0000313" key="1">
    <source>
        <dbReference type="EMBL" id="QIZ77045.1"/>
    </source>
</evidence>
<reference evidence="1 2" key="1">
    <citation type="submission" date="2020-04" db="EMBL/GenBank/DDBJ databases">
        <title>Ferrimonas sp. S7 isolated from sea water.</title>
        <authorList>
            <person name="Bae S.S."/>
            <person name="Baek K."/>
        </authorList>
    </citation>
    <scope>NUCLEOTIDE SEQUENCE [LARGE SCALE GENOMIC DNA]</scope>
    <source>
        <strain evidence="1 2">S7</strain>
    </source>
</reference>
<dbReference type="RefSeq" id="WP_168660306.1">
    <property type="nucleotide sequence ID" value="NZ_CP051180.1"/>
</dbReference>
<keyword evidence="2" id="KW-1185">Reference proteome</keyword>